<protein>
    <submittedName>
        <fullName evidence="3">Uncharacterized protein</fullName>
    </submittedName>
</protein>
<evidence type="ECO:0000313" key="3">
    <source>
        <dbReference type="EMBL" id="PHH77546.1"/>
    </source>
</evidence>
<evidence type="ECO:0000256" key="2">
    <source>
        <dbReference type="SAM" id="MobiDB-lite"/>
    </source>
</evidence>
<gene>
    <name evidence="3" type="ORF">CDD82_3470</name>
</gene>
<dbReference type="Proteomes" id="UP000224854">
    <property type="component" value="Unassembled WGS sequence"/>
</dbReference>
<dbReference type="PANTHER" id="PTHR12832">
    <property type="entry name" value="TESTIS-SPECIFIC PROTEIN PBS13 T-COMPLEX 11"/>
    <property type="match status" value="1"/>
</dbReference>
<sequence>MDQSYGEGSLGRAQRSLSTSAPVPTPQVDNEPMTETDVQMTQPPPSEAEANNAIHACQVSPRRCEAAVRPPSPGSSSPSCPSSSSSDSGRSSRSTSASSRSSVSRRSSRRSTHHSCPLEPPVTRSTLSELDVSKIIHNPKLRHDINFDPELHFRPNMDGEKGRKKQDRANQFWRALTEQLAEFIAQPAEFYHKHGATNDWTLPELLKAVKDIILTLVPQRDRPLVEEGLSLDLLMQQFYKGVADLEKLAQWLSRVLKSHCAPMRDDWVDTMYTQLSNGNRNDDLDELVSGMRSLLSVLEAMKLDVANHQIRCLRPILIEDTTQFEQKFFMRKIHSGKIDVDQARQWYLEASRSPMDATPNNLGDMGLFFEALTRMVMPSTAERRLPSTFLFDEERIMKLRSDMVDAVNLEVCMRMHDDLERVGRLSDNLLGACRFLEQSPKSKRCSADFDFNTPPSTSRPSSLVLSQDGSATSSARSSLVLPSYLTPDSGESRTNSRNLYNSLIALLQSATPTSRPYARWTELAPSMAMQVLHFSSAPLEMLEAFEEKLTENVCGTSSQLFLEIEESVRLRLMTELAARVRSFKDLSGVALFAKATGSRPATNGLSASMTREADSPPPRDGQTGGIEDIVTRLAHLGVVHWRVWGPLVYHYVDMSEQGVANQI</sequence>
<feature type="region of interest" description="Disordered" evidence="2">
    <location>
        <begin position="1"/>
        <end position="123"/>
    </location>
</feature>
<organism evidence="3 4">
    <name type="scientific">Ophiocordyceps australis</name>
    <dbReference type="NCBI Taxonomy" id="1399860"/>
    <lineage>
        <taxon>Eukaryota</taxon>
        <taxon>Fungi</taxon>
        <taxon>Dikarya</taxon>
        <taxon>Ascomycota</taxon>
        <taxon>Pezizomycotina</taxon>
        <taxon>Sordariomycetes</taxon>
        <taxon>Hypocreomycetidae</taxon>
        <taxon>Hypocreales</taxon>
        <taxon>Ophiocordycipitaceae</taxon>
        <taxon>Ophiocordyceps</taxon>
    </lineage>
</organism>
<accession>A0A2C5ZC00</accession>
<dbReference type="OrthoDB" id="276323at2759"/>
<dbReference type="InterPro" id="IPR008862">
    <property type="entry name" value="Tcp11"/>
</dbReference>
<feature type="compositionally biased region" description="Low complexity" evidence="2">
    <location>
        <begin position="74"/>
        <end position="105"/>
    </location>
</feature>
<feature type="compositionally biased region" description="Polar residues" evidence="2">
    <location>
        <begin position="453"/>
        <end position="468"/>
    </location>
</feature>
<comment type="similarity">
    <text evidence="1">Belongs to the TCP11 family.</text>
</comment>
<keyword evidence="4" id="KW-1185">Reference proteome</keyword>
<dbReference type="AlphaFoldDB" id="A0A2C5ZC00"/>
<dbReference type="EMBL" id="NJEU01000263">
    <property type="protein sequence ID" value="PHH77546.1"/>
    <property type="molecule type" value="Genomic_DNA"/>
</dbReference>
<reference evidence="3 4" key="1">
    <citation type="submission" date="2017-06" db="EMBL/GenBank/DDBJ databases">
        <title>Ant-infecting Ophiocordyceps genomes reveal a high diversity of potential behavioral manipulation genes and a possible major role for enterotoxins.</title>
        <authorList>
            <person name="De Bekker C."/>
            <person name="Evans H.C."/>
            <person name="Brachmann A."/>
            <person name="Hughes D.P."/>
        </authorList>
    </citation>
    <scope>NUCLEOTIDE SEQUENCE [LARGE SCALE GENOMIC DNA]</scope>
    <source>
        <strain evidence="3 4">1348a</strain>
    </source>
</reference>
<dbReference type="PANTHER" id="PTHR12832:SF11">
    <property type="entry name" value="LD23868P"/>
    <property type="match status" value="1"/>
</dbReference>
<evidence type="ECO:0000313" key="4">
    <source>
        <dbReference type="Proteomes" id="UP000224854"/>
    </source>
</evidence>
<dbReference type="Pfam" id="PF05794">
    <property type="entry name" value="Tcp11"/>
    <property type="match status" value="1"/>
</dbReference>
<dbReference type="GO" id="GO:0010737">
    <property type="term" value="P:protein kinase A signaling"/>
    <property type="evidence" value="ECO:0007669"/>
    <property type="project" value="TreeGrafter"/>
</dbReference>
<name>A0A2C5ZC00_9HYPO</name>
<proteinExistence type="inferred from homology"/>
<comment type="caution">
    <text evidence="3">The sequence shown here is derived from an EMBL/GenBank/DDBJ whole genome shotgun (WGS) entry which is preliminary data.</text>
</comment>
<evidence type="ECO:0000256" key="1">
    <source>
        <dbReference type="ARBA" id="ARBA00010954"/>
    </source>
</evidence>
<feature type="region of interest" description="Disordered" evidence="2">
    <location>
        <begin position="444"/>
        <end position="468"/>
    </location>
</feature>
<feature type="region of interest" description="Disordered" evidence="2">
    <location>
        <begin position="602"/>
        <end position="625"/>
    </location>
</feature>